<dbReference type="OrthoDB" id="8719906at2759"/>
<evidence type="ECO:0000256" key="4">
    <source>
        <dbReference type="ARBA" id="ARBA00022737"/>
    </source>
</evidence>
<dbReference type="Gene3D" id="2.60.40.10">
    <property type="entry name" value="Immunoglobulins"/>
    <property type="match status" value="1"/>
</dbReference>
<sequence>MPFLTTLRITVWGLLWAVRWELQVQADEPLQAPSLSFKSPPDGSDIQLFSQMTLLCTPPYGAHYPMVVSLGRDIQPRVEEVTYSLRSFSSVLFYLQASAKNEGTFVCWYKISRTGEVSASSKPLNITISSLPPPIASVHPFFIPIGGNYTVYCEAPGKFFNFTLSLYVRDLLGPEAKGPPELLGSVTLEDNTRLLQAASKKMDAKAMLEYLCKMELTYNQRLYRSPFSSSALASVEEAPVRLVSQFSGTRCGGRLEVFARNAWSVVCQGANTDTLNQALARVVCRQMGCGDVAVQSVLTFSDPRPGTVFVGPVECSGEEAQLRDCRVTNVRDSCPGGKQPEIVCTDFPAVPELSVQGYGRVSSIYVHEKSPLVLSCMVTEQWMVDNGVRAEIHIQDVTSQRTFTYSTVSAGEAVTAELSPPVRPGEYACSAMFRGFNLYVESSLSNRLTVTTGTWMPPSPGVIVGALLTALIGAGMLLYMCFCRPSKESTQTPIQENTDNPITTPGAKAENPVFIQQE</sequence>
<evidence type="ECO:0000256" key="12">
    <source>
        <dbReference type="SAM" id="SignalP"/>
    </source>
</evidence>
<dbReference type="PRINTS" id="PR00258">
    <property type="entry name" value="SPERACTRCPTR"/>
</dbReference>
<dbReference type="FunFam" id="3.10.250.10:FF:000016">
    <property type="entry name" value="Scavenger receptor cysteine-rich protein type 12"/>
    <property type="match status" value="1"/>
</dbReference>
<keyword evidence="3 12" id="KW-0732">Signal</keyword>
<keyword evidence="6 11" id="KW-0472">Membrane</keyword>
<comment type="caution">
    <text evidence="9">Lacks conserved residue(s) required for the propagation of feature annotation.</text>
</comment>
<evidence type="ECO:0000313" key="15">
    <source>
        <dbReference type="Proteomes" id="UP001046870"/>
    </source>
</evidence>
<evidence type="ECO:0000256" key="3">
    <source>
        <dbReference type="ARBA" id="ARBA00022729"/>
    </source>
</evidence>
<dbReference type="SMART" id="SM00202">
    <property type="entry name" value="SR"/>
    <property type="match status" value="1"/>
</dbReference>
<dbReference type="SUPFAM" id="SSF56487">
    <property type="entry name" value="SRCR-like"/>
    <property type="match status" value="1"/>
</dbReference>
<feature type="transmembrane region" description="Helical" evidence="11">
    <location>
        <begin position="462"/>
        <end position="482"/>
    </location>
</feature>
<evidence type="ECO:0000256" key="1">
    <source>
        <dbReference type="ARBA" id="ARBA00004167"/>
    </source>
</evidence>
<feature type="domain" description="SRCR" evidence="13">
    <location>
        <begin position="240"/>
        <end position="345"/>
    </location>
</feature>
<evidence type="ECO:0000256" key="9">
    <source>
        <dbReference type="PROSITE-ProRule" id="PRU00196"/>
    </source>
</evidence>
<keyword evidence="2 11" id="KW-0812">Transmembrane</keyword>
<reference evidence="14" key="1">
    <citation type="submission" date="2021-01" db="EMBL/GenBank/DDBJ databases">
        <authorList>
            <person name="Zahm M."/>
            <person name="Roques C."/>
            <person name="Cabau C."/>
            <person name="Klopp C."/>
            <person name="Donnadieu C."/>
            <person name="Jouanno E."/>
            <person name="Lampietro C."/>
            <person name="Louis A."/>
            <person name="Herpin A."/>
            <person name="Echchiki A."/>
            <person name="Berthelot C."/>
            <person name="Parey E."/>
            <person name="Roest-Crollius H."/>
            <person name="Braasch I."/>
            <person name="Postlethwait J."/>
            <person name="Bobe J."/>
            <person name="Montfort J."/>
            <person name="Bouchez O."/>
            <person name="Begum T."/>
            <person name="Mejri S."/>
            <person name="Adams A."/>
            <person name="Chen W.-J."/>
            <person name="Guiguen Y."/>
        </authorList>
    </citation>
    <scope>NUCLEOTIDE SEQUENCE</scope>
    <source>
        <strain evidence="14">YG-15Mar2019-1</strain>
        <tissue evidence="14">Brain</tissue>
    </source>
</reference>
<keyword evidence="7 9" id="KW-1015">Disulfide bond</keyword>
<feature type="chain" id="PRO_5039065128" description="SRCR domain-containing protein" evidence="12">
    <location>
        <begin position="27"/>
        <end position="518"/>
    </location>
</feature>
<dbReference type="InterPro" id="IPR013783">
    <property type="entry name" value="Ig-like_fold"/>
</dbReference>
<keyword evidence="8" id="KW-0325">Glycoprotein</keyword>
<comment type="caution">
    <text evidence="14">The sequence shown here is derived from an EMBL/GenBank/DDBJ whole genome shotgun (WGS) entry which is preliminary data.</text>
</comment>
<feature type="region of interest" description="Disordered" evidence="10">
    <location>
        <begin position="489"/>
        <end position="518"/>
    </location>
</feature>
<organism evidence="14 15">
    <name type="scientific">Megalops atlanticus</name>
    <name type="common">Tarpon</name>
    <name type="synonym">Clupea gigantea</name>
    <dbReference type="NCBI Taxonomy" id="7932"/>
    <lineage>
        <taxon>Eukaryota</taxon>
        <taxon>Metazoa</taxon>
        <taxon>Chordata</taxon>
        <taxon>Craniata</taxon>
        <taxon>Vertebrata</taxon>
        <taxon>Euteleostomi</taxon>
        <taxon>Actinopterygii</taxon>
        <taxon>Neopterygii</taxon>
        <taxon>Teleostei</taxon>
        <taxon>Elopiformes</taxon>
        <taxon>Megalopidae</taxon>
        <taxon>Megalops</taxon>
    </lineage>
</organism>
<evidence type="ECO:0000256" key="10">
    <source>
        <dbReference type="SAM" id="MobiDB-lite"/>
    </source>
</evidence>
<accession>A0A9D3QBD9</accession>
<dbReference type="AlphaFoldDB" id="A0A9D3QBD9"/>
<keyword evidence="5 11" id="KW-1133">Transmembrane helix</keyword>
<evidence type="ECO:0000256" key="5">
    <source>
        <dbReference type="ARBA" id="ARBA00022989"/>
    </source>
</evidence>
<evidence type="ECO:0000313" key="14">
    <source>
        <dbReference type="EMBL" id="KAG7478380.1"/>
    </source>
</evidence>
<dbReference type="Proteomes" id="UP001046870">
    <property type="component" value="Chromosome 5"/>
</dbReference>
<dbReference type="PANTHER" id="PTHR48071:SF18">
    <property type="entry name" value="DELETED IN MALIGNANT BRAIN TUMORS 1 PROTEIN-RELATED"/>
    <property type="match status" value="1"/>
</dbReference>
<evidence type="ECO:0000256" key="11">
    <source>
        <dbReference type="SAM" id="Phobius"/>
    </source>
</evidence>
<dbReference type="PANTHER" id="PTHR48071">
    <property type="entry name" value="SRCR DOMAIN-CONTAINING PROTEIN"/>
    <property type="match status" value="1"/>
</dbReference>
<keyword evidence="15" id="KW-1185">Reference proteome</keyword>
<feature type="disulfide bond" evidence="9">
    <location>
        <begin position="315"/>
        <end position="325"/>
    </location>
</feature>
<evidence type="ECO:0000256" key="2">
    <source>
        <dbReference type="ARBA" id="ARBA00022692"/>
    </source>
</evidence>
<dbReference type="InterPro" id="IPR036772">
    <property type="entry name" value="SRCR-like_dom_sf"/>
</dbReference>
<dbReference type="Gene3D" id="3.10.250.10">
    <property type="entry name" value="SRCR-like domain"/>
    <property type="match status" value="1"/>
</dbReference>
<dbReference type="PROSITE" id="PS50287">
    <property type="entry name" value="SRCR_2"/>
    <property type="match status" value="1"/>
</dbReference>
<proteinExistence type="predicted"/>
<feature type="compositionally biased region" description="Polar residues" evidence="10">
    <location>
        <begin position="489"/>
        <end position="503"/>
    </location>
</feature>
<evidence type="ECO:0000256" key="6">
    <source>
        <dbReference type="ARBA" id="ARBA00023136"/>
    </source>
</evidence>
<name>A0A9D3QBD9_MEGAT</name>
<dbReference type="EMBL" id="JAFDVH010000005">
    <property type="protein sequence ID" value="KAG7478380.1"/>
    <property type="molecule type" value="Genomic_DNA"/>
</dbReference>
<evidence type="ECO:0000256" key="8">
    <source>
        <dbReference type="ARBA" id="ARBA00023180"/>
    </source>
</evidence>
<dbReference type="InterPro" id="IPR001190">
    <property type="entry name" value="SRCR"/>
</dbReference>
<dbReference type="Pfam" id="PF00530">
    <property type="entry name" value="SRCR"/>
    <property type="match status" value="1"/>
</dbReference>
<keyword evidence="4" id="KW-0677">Repeat</keyword>
<evidence type="ECO:0000259" key="13">
    <source>
        <dbReference type="PROSITE" id="PS50287"/>
    </source>
</evidence>
<comment type="subcellular location">
    <subcellularLocation>
        <location evidence="1">Membrane</location>
        <topology evidence="1">Single-pass membrane protein</topology>
    </subcellularLocation>
</comment>
<dbReference type="GO" id="GO:0016020">
    <property type="term" value="C:membrane"/>
    <property type="evidence" value="ECO:0007669"/>
    <property type="project" value="UniProtKB-SubCell"/>
</dbReference>
<feature type="signal peptide" evidence="12">
    <location>
        <begin position="1"/>
        <end position="26"/>
    </location>
</feature>
<protein>
    <recommendedName>
        <fullName evidence="13">SRCR domain-containing protein</fullName>
    </recommendedName>
</protein>
<evidence type="ECO:0000256" key="7">
    <source>
        <dbReference type="ARBA" id="ARBA00023157"/>
    </source>
</evidence>
<gene>
    <name evidence="14" type="ORF">MATL_G00079980</name>
</gene>